<comment type="caution">
    <text evidence="2">The sequence shown here is derived from an EMBL/GenBank/DDBJ whole genome shotgun (WGS) entry which is preliminary data.</text>
</comment>
<sequence>MSVVDTKMKQKPKWTVFLRFATPAVLASAGVLAITILALFVPPYIGMADNGDYFRILYSNGLYFNAPDYDSQYLGHFVKSYGIFQYFNENGATLSSSQSMFIRLSMWINQLFSPSVFDIRIQAALFTLLYTGAVYLLIEGLTWKLKAMQGYIIAVIAIFIFGDTAYTAFFNSFFSESIVLTMMIYLFAAVLLLYRNRFNDYVLIGIFLISGLILTTSKQQNAPVGVIIAVMSILLFFVRRQRPFRVLVASSLVCVFAAGIATYALIPQEFVNINKYHAMTRGVMLQSEDPEAALESFGIDKQFSVLNKSIYYEPFTTIDVDSEILQNHFYTQYGFGKIVAFYATHPEQAGKMLDLAAKNAFTIRPPAMGNYEQSAGKAFGAQTNFFSVYSDVKQALAPKTFGFIVIWMIVVIGLYLPSFISAWRNKNIREMLRLPQMLCMIAMGLSGILVSIIGAGDADLSKHEFLFTLAFDIVTFAVVADAIQGSLWNNMSVQKSQTISHSA</sequence>
<evidence type="ECO:0000256" key="1">
    <source>
        <dbReference type="SAM" id="Phobius"/>
    </source>
</evidence>
<accession>A0A7W5G7W8</accession>
<dbReference type="AlphaFoldDB" id="A0A7W5G7W8"/>
<keyword evidence="1" id="KW-0472">Membrane</keyword>
<dbReference type="EMBL" id="JACHXW010000001">
    <property type="protein sequence ID" value="MBB3150025.1"/>
    <property type="molecule type" value="Genomic_DNA"/>
</dbReference>
<dbReference type="RefSeq" id="WP_183557249.1">
    <property type="nucleotide sequence ID" value="NZ_CBCSLB010000001.1"/>
</dbReference>
<evidence type="ECO:0000313" key="2">
    <source>
        <dbReference type="EMBL" id="MBB3150025.1"/>
    </source>
</evidence>
<feature type="transmembrane region" description="Helical" evidence="1">
    <location>
        <begin position="119"/>
        <end position="138"/>
    </location>
</feature>
<feature type="transmembrane region" description="Helical" evidence="1">
    <location>
        <begin position="201"/>
        <end position="216"/>
    </location>
</feature>
<feature type="transmembrane region" description="Helical" evidence="1">
    <location>
        <begin position="434"/>
        <end position="453"/>
    </location>
</feature>
<feature type="transmembrane region" description="Helical" evidence="1">
    <location>
        <begin position="150"/>
        <end position="171"/>
    </location>
</feature>
<keyword evidence="1" id="KW-0812">Transmembrane</keyword>
<dbReference type="Proteomes" id="UP000518605">
    <property type="component" value="Unassembled WGS sequence"/>
</dbReference>
<feature type="transmembrane region" description="Helical" evidence="1">
    <location>
        <begin position="222"/>
        <end position="239"/>
    </location>
</feature>
<gene>
    <name evidence="2" type="ORF">FHS16_000057</name>
</gene>
<keyword evidence="1" id="KW-1133">Transmembrane helix</keyword>
<feature type="transmembrane region" description="Helical" evidence="1">
    <location>
        <begin position="246"/>
        <end position="266"/>
    </location>
</feature>
<reference evidence="2 3" key="1">
    <citation type="submission" date="2020-08" db="EMBL/GenBank/DDBJ databases">
        <title>Genomic Encyclopedia of Type Strains, Phase III (KMG-III): the genomes of soil and plant-associated and newly described type strains.</title>
        <authorList>
            <person name="Whitman W."/>
        </authorList>
    </citation>
    <scope>NUCLEOTIDE SEQUENCE [LARGE SCALE GENOMIC DNA]</scope>
    <source>
        <strain evidence="2 3">CECT 8234</strain>
    </source>
</reference>
<evidence type="ECO:0008006" key="4">
    <source>
        <dbReference type="Google" id="ProtNLM"/>
    </source>
</evidence>
<evidence type="ECO:0000313" key="3">
    <source>
        <dbReference type="Proteomes" id="UP000518605"/>
    </source>
</evidence>
<feature type="transmembrane region" description="Helical" evidence="1">
    <location>
        <begin position="465"/>
        <end position="483"/>
    </location>
</feature>
<proteinExistence type="predicted"/>
<keyword evidence="3" id="KW-1185">Reference proteome</keyword>
<protein>
    <recommendedName>
        <fullName evidence="4">Transmembrane protein</fullName>
    </recommendedName>
</protein>
<feature type="transmembrane region" description="Helical" evidence="1">
    <location>
        <begin position="177"/>
        <end position="194"/>
    </location>
</feature>
<feature type="transmembrane region" description="Helical" evidence="1">
    <location>
        <begin position="401"/>
        <end position="422"/>
    </location>
</feature>
<feature type="transmembrane region" description="Helical" evidence="1">
    <location>
        <begin position="20"/>
        <end position="45"/>
    </location>
</feature>
<name>A0A7W5G7W8_9BACL</name>
<organism evidence="2 3">
    <name type="scientific">Paenibacillus endophyticus</name>
    <dbReference type="NCBI Taxonomy" id="1294268"/>
    <lineage>
        <taxon>Bacteria</taxon>
        <taxon>Bacillati</taxon>
        <taxon>Bacillota</taxon>
        <taxon>Bacilli</taxon>
        <taxon>Bacillales</taxon>
        <taxon>Paenibacillaceae</taxon>
        <taxon>Paenibacillus</taxon>
    </lineage>
</organism>